<accession>A0A143PW40</accession>
<keyword evidence="3 4" id="KW-0408">Iron</keyword>
<dbReference type="SUPFAM" id="SSF46626">
    <property type="entry name" value="Cytochrome c"/>
    <property type="match status" value="1"/>
</dbReference>
<feature type="transmembrane region" description="Helical" evidence="5">
    <location>
        <begin position="89"/>
        <end position="110"/>
    </location>
</feature>
<dbReference type="EMBL" id="CP015136">
    <property type="protein sequence ID" value="AMY12044.1"/>
    <property type="molecule type" value="Genomic_DNA"/>
</dbReference>
<dbReference type="Proteomes" id="UP000076079">
    <property type="component" value="Chromosome"/>
</dbReference>
<keyword evidence="2 4" id="KW-0479">Metal-binding</keyword>
<dbReference type="KEGG" id="abac:LuPra_05316"/>
<evidence type="ECO:0000256" key="3">
    <source>
        <dbReference type="ARBA" id="ARBA00023004"/>
    </source>
</evidence>
<dbReference type="AlphaFoldDB" id="A0A143PW40"/>
<keyword evidence="5" id="KW-0472">Membrane</keyword>
<keyword evidence="8" id="KW-1185">Reference proteome</keyword>
<dbReference type="GO" id="GO:0009055">
    <property type="term" value="F:electron transfer activity"/>
    <property type="evidence" value="ECO:0007669"/>
    <property type="project" value="InterPro"/>
</dbReference>
<gene>
    <name evidence="7" type="ORF">LuPra_05316</name>
</gene>
<keyword evidence="5" id="KW-1133">Transmembrane helix</keyword>
<organism evidence="7 8">
    <name type="scientific">Luteitalea pratensis</name>
    <dbReference type="NCBI Taxonomy" id="1855912"/>
    <lineage>
        <taxon>Bacteria</taxon>
        <taxon>Pseudomonadati</taxon>
        <taxon>Acidobacteriota</taxon>
        <taxon>Vicinamibacteria</taxon>
        <taxon>Vicinamibacterales</taxon>
        <taxon>Vicinamibacteraceae</taxon>
        <taxon>Luteitalea</taxon>
    </lineage>
</organism>
<dbReference type="Gene3D" id="1.10.760.10">
    <property type="entry name" value="Cytochrome c-like domain"/>
    <property type="match status" value="1"/>
</dbReference>
<proteinExistence type="predicted"/>
<reference evidence="7 8" key="1">
    <citation type="journal article" date="2016" name="Genome Announc.">
        <title>First Complete Genome Sequence of a Subdivision 6 Acidobacterium Strain.</title>
        <authorList>
            <person name="Huang S."/>
            <person name="Vieira S."/>
            <person name="Bunk B."/>
            <person name="Riedel T."/>
            <person name="Sproer C."/>
            <person name="Overmann J."/>
        </authorList>
    </citation>
    <scope>NUCLEOTIDE SEQUENCE [LARGE SCALE GENOMIC DNA]</scope>
    <source>
        <strain evidence="8">DSM 100886 HEG_-6_39</strain>
    </source>
</reference>
<dbReference type="GO" id="GO:0046872">
    <property type="term" value="F:metal ion binding"/>
    <property type="evidence" value="ECO:0007669"/>
    <property type="project" value="UniProtKB-KW"/>
</dbReference>
<feature type="transmembrane region" description="Helical" evidence="5">
    <location>
        <begin position="45"/>
        <end position="68"/>
    </location>
</feature>
<dbReference type="STRING" id="1855912.LuPra_05316"/>
<dbReference type="OrthoDB" id="232040at2"/>
<evidence type="ECO:0000313" key="8">
    <source>
        <dbReference type="Proteomes" id="UP000076079"/>
    </source>
</evidence>
<reference evidence="8" key="2">
    <citation type="submission" date="2016-04" db="EMBL/GenBank/DDBJ databases">
        <title>First Complete Genome Sequence of a Subdivision 6 Acidobacterium.</title>
        <authorList>
            <person name="Huang S."/>
            <person name="Vieira S."/>
            <person name="Bunk B."/>
            <person name="Riedel T."/>
            <person name="Sproeer C."/>
            <person name="Overmann J."/>
        </authorList>
    </citation>
    <scope>NUCLEOTIDE SEQUENCE [LARGE SCALE GENOMIC DNA]</scope>
    <source>
        <strain evidence="8">DSM 100886 HEG_-6_39</strain>
    </source>
</reference>
<evidence type="ECO:0000313" key="7">
    <source>
        <dbReference type="EMBL" id="AMY12044.1"/>
    </source>
</evidence>
<dbReference type="InterPro" id="IPR009056">
    <property type="entry name" value="Cyt_c-like_dom"/>
</dbReference>
<dbReference type="RefSeq" id="WP_110173534.1">
    <property type="nucleotide sequence ID" value="NZ_CP015136.1"/>
</dbReference>
<feature type="domain" description="Cytochrome c" evidence="6">
    <location>
        <begin position="162"/>
        <end position="258"/>
    </location>
</feature>
<name>A0A143PW40_LUTPR</name>
<evidence type="ECO:0000259" key="6">
    <source>
        <dbReference type="PROSITE" id="PS51007"/>
    </source>
</evidence>
<dbReference type="PROSITE" id="PS51007">
    <property type="entry name" value="CYTC"/>
    <property type="match status" value="1"/>
</dbReference>
<evidence type="ECO:0000256" key="2">
    <source>
        <dbReference type="ARBA" id="ARBA00022723"/>
    </source>
</evidence>
<evidence type="ECO:0000256" key="4">
    <source>
        <dbReference type="PROSITE-ProRule" id="PRU00433"/>
    </source>
</evidence>
<evidence type="ECO:0000256" key="5">
    <source>
        <dbReference type="SAM" id="Phobius"/>
    </source>
</evidence>
<dbReference type="InterPro" id="IPR036909">
    <property type="entry name" value="Cyt_c-like_dom_sf"/>
</dbReference>
<protein>
    <recommendedName>
        <fullName evidence="6">Cytochrome c domain-containing protein</fullName>
    </recommendedName>
</protein>
<dbReference type="GO" id="GO:0020037">
    <property type="term" value="F:heme binding"/>
    <property type="evidence" value="ECO:0007669"/>
    <property type="project" value="InterPro"/>
</dbReference>
<keyword evidence="1 4" id="KW-0349">Heme</keyword>
<evidence type="ECO:0000256" key="1">
    <source>
        <dbReference type="ARBA" id="ARBA00022617"/>
    </source>
</evidence>
<sequence length="271" mass="30153">MKILVVVAVLVVFGVLRLRRASLLAWAGAWWVGLYVLLRFGFTAPIPSSVVTIYMGIVTLAILAYVTSSEERRGDVSGPLVRFMTERRYTPLLGATIVAIPALAAANVYVQMNVPLQPPLFSRTVHPASPSEITVHDAKINLDTAENTFLHLERSNAAEYRQHVENGRRVYYRNCVFCHGDNLSGNGMFVHGLDPIPTNFTDGSIAGLRDSFLLWRISKGGPGLPEEGGPWDTAMPAWEKILKEEEMWEAILFLYDFTGQKPRAREAGEHK</sequence>
<dbReference type="Pfam" id="PF13442">
    <property type="entry name" value="Cytochrome_CBB3"/>
    <property type="match status" value="1"/>
</dbReference>
<keyword evidence="5" id="KW-0812">Transmembrane</keyword>